<dbReference type="EMBL" id="GBRH01212906">
    <property type="protein sequence ID" value="JAD84989.1"/>
    <property type="molecule type" value="Transcribed_RNA"/>
</dbReference>
<evidence type="ECO:0000259" key="1">
    <source>
        <dbReference type="Pfam" id="PF13456"/>
    </source>
</evidence>
<feature type="domain" description="Reverse transcriptase zinc-binding" evidence="2">
    <location>
        <begin position="2"/>
        <end position="47"/>
    </location>
</feature>
<dbReference type="GO" id="GO:0003676">
    <property type="term" value="F:nucleic acid binding"/>
    <property type="evidence" value="ECO:0007669"/>
    <property type="project" value="InterPro"/>
</dbReference>
<accession>A0A0A9D8Q3</accession>
<dbReference type="PANTHER" id="PTHR47074">
    <property type="entry name" value="BNAC02G40300D PROTEIN"/>
    <property type="match status" value="1"/>
</dbReference>
<feature type="domain" description="RNase H type-1" evidence="1">
    <location>
        <begin position="149"/>
        <end position="270"/>
    </location>
</feature>
<dbReference type="InterPro" id="IPR036397">
    <property type="entry name" value="RNaseH_sf"/>
</dbReference>
<dbReference type="Gene3D" id="3.30.420.10">
    <property type="entry name" value="Ribonuclease H-like superfamily/Ribonuclease H"/>
    <property type="match status" value="1"/>
</dbReference>
<protein>
    <recommendedName>
        <fullName evidence="4">RNase H type-1 domain-containing protein</fullName>
    </recommendedName>
</protein>
<evidence type="ECO:0008006" key="4">
    <source>
        <dbReference type="Google" id="ProtNLM"/>
    </source>
</evidence>
<evidence type="ECO:0000313" key="3">
    <source>
        <dbReference type="EMBL" id="JAD84989.1"/>
    </source>
</evidence>
<dbReference type="Pfam" id="PF13966">
    <property type="entry name" value="zf-RVT"/>
    <property type="match status" value="1"/>
</dbReference>
<reference evidence="3" key="1">
    <citation type="submission" date="2014-09" db="EMBL/GenBank/DDBJ databases">
        <authorList>
            <person name="Magalhaes I.L.F."/>
            <person name="Oliveira U."/>
            <person name="Santos F.R."/>
            <person name="Vidigal T.H.D.A."/>
            <person name="Brescovit A.D."/>
            <person name="Santos A.J."/>
        </authorList>
    </citation>
    <scope>NUCLEOTIDE SEQUENCE</scope>
    <source>
        <tissue evidence="3">Shoot tissue taken approximately 20 cm above the soil surface</tissue>
    </source>
</reference>
<dbReference type="InterPro" id="IPR044730">
    <property type="entry name" value="RNase_H-like_dom_plant"/>
</dbReference>
<name>A0A0A9D8Q3_ARUDO</name>
<sequence>MAHNSQALRMNLQRKGMEVDTRCVVCHRQNEDGAHLFFKCKFVRKIWHNAGLNLVRQTLSEIQSPLEVIQHILQQQEEVQVKILLLMWYWWAQHNKIREGEKTKTPERLVQSILIYAREVLETYKLEKRSIICQEARWSKPAVDILKINCDASFNPITNAGGWGFAIRDSDGDVIIAGRGRINHLIDAFQAEVIACLQGIQTAIEFGIVHVELETDALGVQEAVNSDDFDQSMAGGLISELKSLIMSNFITCSVKYVPRGGNKVAHSLATLGSVCSQGIKPLLVAFCIQRLVADDCAARE</sequence>
<proteinExistence type="predicted"/>
<dbReference type="InterPro" id="IPR026960">
    <property type="entry name" value="RVT-Znf"/>
</dbReference>
<organism evidence="3">
    <name type="scientific">Arundo donax</name>
    <name type="common">Giant reed</name>
    <name type="synonym">Donax arundinaceus</name>
    <dbReference type="NCBI Taxonomy" id="35708"/>
    <lineage>
        <taxon>Eukaryota</taxon>
        <taxon>Viridiplantae</taxon>
        <taxon>Streptophyta</taxon>
        <taxon>Embryophyta</taxon>
        <taxon>Tracheophyta</taxon>
        <taxon>Spermatophyta</taxon>
        <taxon>Magnoliopsida</taxon>
        <taxon>Liliopsida</taxon>
        <taxon>Poales</taxon>
        <taxon>Poaceae</taxon>
        <taxon>PACMAD clade</taxon>
        <taxon>Arundinoideae</taxon>
        <taxon>Arundineae</taxon>
        <taxon>Arundo</taxon>
    </lineage>
</organism>
<dbReference type="AlphaFoldDB" id="A0A0A9D8Q3"/>
<dbReference type="Pfam" id="PF13456">
    <property type="entry name" value="RVT_3"/>
    <property type="match status" value="1"/>
</dbReference>
<dbReference type="CDD" id="cd06222">
    <property type="entry name" value="RNase_H_like"/>
    <property type="match status" value="1"/>
</dbReference>
<dbReference type="PANTHER" id="PTHR47074:SF11">
    <property type="entry name" value="REVERSE TRANSCRIPTASE-LIKE PROTEIN"/>
    <property type="match status" value="1"/>
</dbReference>
<evidence type="ECO:0000259" key="2">
    <source>
        <dbReference type="Pfam" id="PF13966"/>
    </source>
</evidence>
<dbReference type="GO" id="GO:0004523">
    <property type="term" value="F:RNA-DNA hybrid ribonuclease activity"/>
    <property type="evidence" value="ECO:0007669"/>
    <property type="project" value="InterPro"/>
</dbReference>
<dbReference type="InterPro" id="IPR002156">
    <property type="entry name" value="RNaseH_domain"/>
</dbReference>
<dbReference type="InterPro" id="IPR012337">
    <property type="entry name" value="RNaseH-like_sf"/>
</dbReference>
<dbReference type="InterPro" id="IPR052929">
    <property type="entry name" value="RNase_H-like_EbsB-rel"/>
</dbReference>
<dbReference type="SUPFAM" id="SSF53098">
    <property type="entry name" value="Ribonuclease H-like"/>
    <property type="match status" value="1"/>
</dbReference>
<reference evidence="3" key="2">
    <citation type="journal article" date="2015" name="Data Brief">
        <title>Shoot transcriptome of the giant reed, Arundo donax.</title>
        <authorList>
            <person name="Barrero R.A."/>
            <person name="Guerrero F.D."/>
            <person name="Moolhuijzen P."/>
            <person name="Goolsby J.A."/>
            <person name="Tidwell J."/>
            <person name="Bellgard S.E."/>
            <person name="Bellgard M.I."/>
        </authorList>
    </citation>
    <scope>NUCLEOTIDE SEQUENCE</scope>
    <source>
        <tissue evidence="3">Shoot tissue taken approximately 20 cm above the soil surface</tissue>
    </source>
</reference>